<accession>A0A0K8P822</accession>
<dbReference type="STRING" id="1547922.ISF6_5335"/>
<dbReference type="AlphaFoldDB" id="A0A0K8P822"/>
<evidence type="ECO:0008006" key="3">
    <source>
        <dbReference type="Google" id="ProtNLM"/>
    </source>
</evidence>
<dbReference type="Proteomes" id="UP000037660">
    <property type="component" value="Unassembled WGS sequence"/>
</dbReference>
<comment type="caution">
    <text evidence="1">The sequence shown here is derived from an EMBL/GenBank/DDBJ whole genome shotgun (WGS) entry which is preliminary data.</text>
</comment>
<evidence type="ECO:0000313" key="1">
    <source>
        <dbReference type="EMBL" id="GAP38782.1"/>
    </source>
</evidence>
<protein>
    <recommendedName>
        <fullName evidence="3">Phage protein</fullName>
    </recommendedName>
</protein>
<name>A0A0K8P822_PISS1</name>
<organism evidence="1 2">
    <name type="scientific">Piscinibacter sakaiensis</name>
    <name type="common">Ideonella sakaiensis</name>
    <dbReference type="NCBI Taxonomy" id="1547922"/>
    <lineage>
        <taxon>Bacteria</taxon>
        <taxon>Pseudomonadati</taxon>
        <taxon>Pseudomonadota</taxon>
        <taxon>Betaproteobacteria</taxon>
        <taxon>Burkholderiales</taxon>
        <taxon>Sphaerotilaceae</taxon>
        <taxon>Piscinibacter</taxon>
    </lineage>
</organism>
<reference evidence="2" key="1">
    <citation type="submission" date="2015-07" db="EMBL/GenBank/DDBJ databases">
        <title>Discovery of a poly(ethylene terephthalate assimilation.</title>
        <authorList>
            <person name="Yoshida S."/>
            <person name="Hiraga K."/>
            <person name="Takehana T."/>
            <person name="Taniguchi I."/>
            <person name="Yamaji H."/>
            <person name="Maeda Y."/>
            <person name="Toyohara K."/>
            <person name="Miyamoto K."/>
            <person name="Kimura Y."/>
            <person name="Oda K."/>
        </authorList>
    </citation>
    <scope>NUCLEOTIDE SEQUENCE [LARGE SCALE GENOMIC DNA]</scope>
    <source>
        <strain evidence="2">NBRC 110686 / TISTR 2288 / 201-F6</strain>
    </source>
</reference>
<keyword evidence="2" id="KW-1185">Reference proteome</keyword>
<evidence type="ECO:0000313" key="2">
    <source>
        <dbReference type="Proteomes" id="UP000037660"/>
    </source>
</evidence>
<sequence length="150" mass="16500">MPQLRAALVAMLGTVPGIGHVHDRERYVRDATALKALYVDAGQLRGWWVRRVETERRAINMARNRTVHTWQIRGYMALDDAGASEIAFDALIERIAQAYDADPTLGGLVQEAPLAADSLRGIQVADVGPVMFSGVLSHSAVLQLKTWSYS</sequence>
<proteinExistence type="predicted"/>
<gene>
    <name evidence="1" type="ORF">ISF6_5335</name>
</gene>
<dbReference type="EMBL" id="BBYR01000086">
    <property type="protein sequence ID" value="GAP38782.1"/>
    <property type="molecule type" value="Genomic_DNA"/>
</dbReference>
<reference evidence="1 2" key="2">
    <citation type="journal article" date="2016" name="Science">
        <title>A bacterium that degrades and assimilates poly(ethylene terephthalate).</title>
        <authorList>
            <person name="Yoshida S."/>
            <person name="Hiraga K."/>
            <person name="Takehana T."/>
            <person name="Taniguchi I."/>
            <person name="Yamaji H."/>
            <person name="Maeda Y."/>
            <person name="Toyohara K."/>
            <person name="Miyamoto K."/>
            <person name="Kimura Y."/>
            <person name="Oda K."/>
        </authorList>
    </citation>
    <scope>NUCLEOTIDE SEQUENCE [LARGE SCALE GENOMIC DNA]</scope>
    <source>
        <strain evidence="2">NBRC 110686 / TISTR 2288 / 201-F6</strain>
    </source>
</reference>